<comment type="cofactor">
    <cofactor evidence="1">
        <name>Zn(2+)</name>
        <dbReference type="ChEBI" id="CHEBI:29105"/>
    </cofactor>
</comment>
<proteinExistence type="inferred from homology"/>
<dbReference type="InterPro" id="IPR000834">
    <property type="entry name" value="Peptidase_M14"/>
</dbReference>
<dbReference type="Gene3D" id="2.60.40.3120">
    <property type="match status" value="1"/>
</dbReference>
<dbReference type="GO" id="GO:0004181">
    <property type="term" value="F:metallocarboxypeptidase activity"/>
    <property type="evidence" value="ECO:0007669"/>
    <property type="project" value="InterPro"/>
</dbReference>
<gene>
    <name evidence="6" type="ORF">ILUMI_07777</name>
</gene>
<organism evidence="6 7">
    <name type="scientific">Ignelater luminosus</name>
    <name type="common">Cucubano</name>
    <name type="synonym">Pyrophorus luminosus</name>
    <dbReference type="NCBI Taxonomy" id="2038154"/>
    <lineage>
        <taxon>Eukaryota</taxon>
        <taxon>Metazoa</taxon>
        <taxon>Ecdysozoa</taxon>
        <taxon>Arthropoda</taxon>
        <taxon>Hexapoda</taxon>
        <taxon>Insecta</taxon>
        <taxon>Pterygota</taxon>
        <taxon>Neoptera</taxon>
        <taxon>Endopterygota</taxon>
        <taxon>Coleoptera</taxon>
        <taxon>Polyphaga</taxon>
        <taxon>Elateriformia</taxon>
        <taxon>Elateroidea</taxon>
        <taxon>Elateridae</taxon>
        <taxon>Agrypninae</taxon>
        <taxon>Pyrophorini</taxon>
        <taxon>Ignelater</taxon>
    </lineage>
</organism>
<comment type="similarity">
    <text evidence="2 3">Belongs to the peptidase M14 family.</text>
</comment>
<dbReference type="Pfam" id="PF00246">
    <property type="entry name" value="Peptidase_M14"/>
    <property type="match status" value="1"/>
</dbReference>
<protein>
    <recommendedName>
        <fullName evidence="5">Peptidase M14 domain-containing protein</fullName>
    </recommendedName>
</protein>
<dbReference type="SUPFAM" id="SSF53187">
    <property type="entry name" value="Zn-dependent exopeptidases"/>
    <property type="match status" value="1"/>
</dbReference>
<dbReference type="PANTHER" id="PTHR12756:SF11">
    <property type="entry name" value="CYTOSOLIC CARBOXYPEPTIDASE 1"/>
    <property type="match status" value="1"/>
</dbReference>
<dbReference type="OrthoDB" id="10253041at2759"/>
<dbReference type="InterPro" id="IPR040626">
    <property type="entry name" value="Pepdidase_M14_N"/>
</dbReference>
<dbReference type="Proteomes" id="UP000801492">
    <property type="component" value="Unassembled WGS sequence"/>
</dbReference>
<accession>A0A8K0D7E4</accession>
<evidence type="ECO:0000256" key="2">
    <source>
        <dbReference type="ARBA" id="ARBA00005988"/>
    </source>
</evidence>
<feature type="region of interest" description="Disordered" evidence="4">
    <location>
        <begin position="366"/>
        <end position="385"/>
    </location>
</feature>
<evidence type="ECO:0000256" key="3">
    <source>
        <dbReference type="PROSITE-ProRule" id="PRU01379"/>
    </source>
</evidence>
<evidence type="ECO:0000259" key="5">
    <source>
        <dbReference type="PROSITE" id="PS52035"/>
    </source>
</evidence>
<dbReference type="GO" id="GO:0008270">
    <property type="term" value="F:zinc ion binding"/>
    <property type="evidence" value="ECO:0007669"/>
    <property type="project" value="InterPro"/>
</dbReference>
<feature type="active site" description="Proton donor/acceptor" evidence="3">
    <location>
        <position position="939"/>
    </location>
</feature>
<dbReference type="PROSITE" id="PS52035">
    <property type="entry name" value="PEPTIDASE_M14"/>
    <property type="match status" value="1"/>
</dbReference>
<evidence type="ECO:0000313" key="7">
    <source>
        <dbReference type="Proteomes" id="UP000801492"/>
    </source>
</evidence>
<name>A0A8K0D7E4_IGNLU</name>
<comment type="caution">
    <text evidence="6">The sequence shown here is derived from an EMBL/GenBank/DDBJ whole genome shotgun (WGS) entry which is preliminary data.</text>
</comment>
<dbReference type="EMBL" id="VTPC01003531">
    <property type="protein sequence ID" value="KAF2898397.1"/>
    <property type="molecule type" value="Genomic_DNA"/>
</dbReference>
<keyword evidence="7" id="KW-1185">Reference proteome</keyword>
<evidence type="ECO:0000313" key="6">
    <source>
        <dbReference type="EMBL" id="KAF2898397.1"/>
    </source>
</evidence>
<dbReference type="GO" id="GO:0006508">
    <property type="term" value="P:proteolysis"/>
    <property type="evidence" value="ECO:0007669"/>
    <property type="project" value="InterPro"/>
</dbReference>
<dbReference type="Pfam" id="PF18027">
    <property type="entry name" value="Pepdidase_M14_N"/>
    <property type="match status" value="1"/>
</dbReference>
<dbReference type="PANTHER" id="PTHR12756">
    <property type="entry name" value="CYTOSOLIC CARBOXYPEPTIDASE"/>
    <property type="match status" value="1"/>
</dbReference>
<evidence type="ECO:0000256" key="4">
    <source>
        <dbReference type="SAM" id="MobiDB-lite"/>
    </source>
</evidence>
<reference evidence="6" key="1">
    <citation type="submission" date="2019-08" db="EMBL/GenBank/DDBJ databases">
        <title>The genome of the North American firefly Photinus pyralis.</title>
        <authorList>
            <consortium name="Photinus pyralis genome working group"/>
            <person name="Fallon T.R."/>
            <person name="Sander Lower S.E."/>
            <person name="Weng J.-K."/>
        </authorList>
    </citation>
    <scope>NUCLEOTIDE SEQUENCE</scope>
    <source>
        <strain evidence="6">TRF0915ILg1</strain>
        <tissue evidence="6">Whole body</tissue>
    </source>
</reference>
<dbReference type="AlphaFoldDB" id="A0A8K0D7E4"/>
<dbReference type="Gene3D" id="3.40.630.10">
    <property type="entry name" value="Zn peptidases"/>
    <property type="match status" value="1"/>
</dbReference>
<sequence length="985" mass="114322">MSEIVNSDFFEENNKYVKESCHQIENIFEKRKCIDNDVKLENSKIMYKLFLLLCCNETTENHQTLYAIRYICNHNILPVQLIQIIGETEDLQTCIYTIEIIYKLLTNSEVDNTSIKKNLSMCTTFNNLVESMYSVHARFCENIEYKEVFPDMHTKLLHMIVIVYEVNKCKSFITEASENTVRFIGQLLSVSHKNKELSANVLAVLKIMCFKKENSEVLASKRFLDSLFYSCKITQKVFTVALILKLVSRSALGLNCMSCNEKIFNLLLDLANYSGKKPVNKRTLMTTLYRMTRSAHGLKILLKTEYFNKLFNFFMKNEKPDVFNNRMGTVKAYTVLNRCVTKIVVPSTQLNMDLHLPEDIDFDEDISSEESDRENDDSDEESQIGESDYDSDLILASDTEGFSVTHPKDYLATKGKTSESLLKMSVYFNELVYNNNEDNSNAPKLELFEKVQTFENSKHNWQKLIQDHVVRLQAINRVAYPDELMLEAESDQHYLNPATNYFSVEYLAHKLNCAKGISENDHDSRIIYNLDYLYEDDKISLSTPIFNEDLENANTLKFESRFESGNLRSVKQIGEFEYELLMCPDINGSSGHQWFYFQISSMVPQVSYTFNIINFLKMNSQYNYGMQPVLFSVKDYALNGVGWRRAGENVIYYGNNYTDENYIKQYRTLSFSIVFPHEDDQIYLAYHYPYTYTRLMTKLYPIYSDSPKGIYTRIDKLCKTANWANEVPLLTITGASDQANCSHIPFENRPIVLITARVHPGETNSSWIMEGILNFLLNETDEEAIRVREYYIFKIIPMLNPEGVIYGNTRNGLTGTDLNRCWSKPNKITCPEIYYAKKLVEYIKKELKQPIVTYLDIHGHSRKKYFFFYGCNPKMSWSRKDRRSKDILEVLKILPQTVQRFNPHIRLNFCRYKIQKKRESTARVVMWREFGIQKSYTLECSYCSGDNNQTINTKTLTDIGASIIKALGQIAGKSCCVAESALTNS</sequence>
<feature type="domain" description="Peptidase M14" evidence="5">
    <location>
        <begin position="688"/>
        <end position="971"/>
    </location>
</feature>
<evidence type="ECO:0000256" key="1">
    <source>
        <dbReference type="ARBA" id="ARBA00001947"/>
    </source>
</evidence>
<dbReference type="InterPro" id="IPR050821">
    <property type="entry name" value="Cytosolic_carboxypeptidase"/>
</dbReference>